<feature type="region of interest" description="Disordered" evidence="1">
    <location>
        <begin position="113"/>
        <end position="137"/>
    </location>
</feature>
<feature type="compositionally biased region" description="Basic and acidic residues" evidence="1">
    <location>
        <begin position="128"/>
        <end position="137"/>
    </location>
</feature>
<sequence>MEAKVGLDVSDIRRQEQHPVRREVLHLDAEVVEEVAEEVARLKAKPSCLMQGEDHPLIRLRRGHDLARRRHEAGHQVRWRKGAAFPELGDLLFGDGEPLHVTRGPVGSAIDAGCGGGKRRSSFATAPPERRSVLSRMKESRAWKNAMVEVEKIGTGLEATEVKGGKSSSVPFDAYLNGQS</sequence>
<evidence type="ECO:0000313" key="2">
    <source>
        <dbReference type="EMBL" id="CAA3004217.1"/>
    </source>
</evidence>
<keyword evidence="3" id="KW-1185">Reference proteome</keyword>
<dbReference type="EMBL" id="CACTIH010006129">
    <property type="protein sequence ID" value="CAA3004217.1"/>
    <property type="molecule type" value="Genomic_DNA"/>
</dbReference>
<reference evidence="2 3" key="1">
    <citation type="submission" date="2019-12" db="EMBL/GenBank/DDBJ databases">
        <authorList>
            <person name="Alioto T."/>
            <person name="Alioto T."/>
            <person name="Gomez Garrido J."/>
        </authorList>
    </citation>
    <scope>NUCLEOTIDE SEQUENCE [LARGE SCALE GENOMIC DNA]</scope>
</reference>
<dbReference type="Proteomes" id="UP000594638">
    <property type="component" value="Unassembled WGS sequence"/>
</dbReference>
<accession>A0A8S0TIU2</accession>
<comment type="caution">
    <text evidence="2">The sequence shown here is derived from an EMBL/GenBank/DDBJ whole genome shotgun (WGS) entry which is preliminary data.</text>
</comment>
<proteinExistence type="predicted"/>
<protein>
    <submittedName>
        <fullName evidence="2">Uncharacterized protein</fullName>
    </submittedName>
</protein>
<evidence type="ECO:0000256" key="1">
    <source>
        <dbReference type="SAM" id="MobiDB-lite"/>
    </source>
</evidence>
<dbReference type="Gramene" id="OE9A071959T1">
    <property type="protein sequence ID" value="OE9A071959C1"/>
    <property type="gene ID" value="OE9A071959"/>
</dbReference>
<evidence type="ECO:0000313" key="3">
    <source>
        <dbReference type="Proteomes" id="UP000594638"/>
    </source>
</evidence>
<organism evidence="2 3">
    <name type="scientific">Olea europaea subsp. europaea</name>
    <dbReference type="NCBI Taxonomy" id="158383"/>
    <lineage>
        <taxon>Eukaryota</taxon>
        <taxon>Viridiplantae</taxon>
        <taxon>Streptophyta</taxon>
        <taxon>Embryophyta</taxon>
        <taxon>Tracheophyta</taxon>
        <taxon>Spermatophyta</taxon>
        <taxon>Magnoliopsida</taxon>
        <taxon>eudicotyledons</taxon>
        <taxon>Gunneridae</taxon>
        <taxon>Pentapetalae</taxon>
        <taxon>asterids</taxon>
        <taxon>lamiids</taxon>
        <taxon>Lamiales</taxon>
        <taxon>Oleaceae</taxon>
        <taxon>Oleeae</taxon>
        <taxon>Olea</taxon>
    </lineage>
</organism>
<dbReference type="AlphaFoldDB" id="A0A8S0TIU2"/>
<gene>
    <name evidence="2" type="ORF">OLEA9_A071959</name>
</gene>
<name>A0A8S0TIU2_OLEEU</name>